<evidence type="ECO:0000313" key="3">
    <source>
        <dbReference type="EMBL" id="SFD71719.1"/>
    </source>
</evidence>
<evidence type="ECO:0000259" key="2">
    <source>
        <dbReference type="Pfam" id="PF22669"/>
    </source>
</evidence>
<organism evidence="3 4">
    <name type="scientific">Actinopolyspora alba</name>
    <dbReference type="NCBI Taxonomy" id="673379"/>
    <lineage>
        <taxon>Bacteria</taxon>
        <taxon>Bacillati</taxon>
        <taxon>Actinomycetota</taxon>
        <taxon>Actinomycetes</taxon>
        <taxon>Actinopolysporales</taxon>
        <taxon>Actinopolysporaceae</taxon>
        <taxon>Actinopolyspora</taxon>
        <taxon>Actinopolyspora alba group</taxon>
    </lineage>
</organism>
<keyword evidence="3" id="KW-0269">Exonuclease</keyword>
<evidence type="ECO:0000256" key="1">
    <source>
        <dbReference type="SAM" id="SignalP"/>
    </source>
</evidence>
<feature type="domain" description="Inositol polyphosphate-related phosphatase" evidence="2">
    <location>
        <begin position="78"/>
        <end position="224"/>
    </location>
</feature>
<keyword evidence="3" id="KW-0255">Endonuclease</keyword>
<evidence type="ECO:0000313" key="4">
    <source>
        <dbReference type="Proteomes" id="UP000198716"/>
    </source>
</evidence>
<dbReference type="Gene3D" id="3.60.10.10">
    <property type="entry name" value="Endonuclease/exonuclease/phosphatase"/>
    <property type="match status" value="1"/>
</dbReference>
<dbReference type="GO" id="GO:0004519">
    <property type="term" value="F:endonuclease activity"/>
    <property type="evidence" value="ECO:0007669"/>
    <property type="project" value="UniProtKB-KW"/>
</dbReference>
<dbReference type="GO" id="GO:0016791">
    <property type="term" value="F:phosphatase activity"/>
    <property type="evidence" value="ECO:0007669"/>
    <property type="project" value="InterPro"/>
</dbReference>
<proteinExistence type="predicted"/>
<name>A0A1I1ULS9_9ACTN</name>
<keyword evidence="3" id="KW-0378">Hydrolase</keyword>
<keyword evidence="3" id="KW-0540">Nuclease</keyword>
<dbReference type="GO" id="GO:0046856">
    <property type="term" value="P:phosphatidylinositol dephosphorylation"/>
    <property type="evidence" value="ECO:0007669"/>
    <property type="project" value="InterPro"/>
</dbReference>
<dbReference type="Pfam" id="PF22669">
    <property type="entry name" value="Exo_endo_phos2"/>
    <property type="match status" value="1"/>
</dbReference>
<protein>
    <submittedName>
        <fullName evidence="3">Metal-dependent hydrolase, endonuclease/exonuclease/phosphatase family</fullName>
    </submittedName>
</protein>
<dbReference type="AlphaFoldDB" id="A0A1I1ULS9"/>
<dbReference type="GO" id="GO:0005737">
    <property type="term" value="C:cytoplasm"/>
    <property type="evidence" value="ECO:0007669"/>
    <property type="project" value="TreeGrafter"/>
</dbReference>
<reference evidence="4" key="1">
    <citation type="submission" date="2016-10" db="EMBL/GenBank/DDBJ databases">
        <authorList>
            <person name="Varghese N."/>
            <person name="Submissions S."/>
        </authorList>
    </citation>
    <scope>NUCLEOTIDE SEQUENCE [LARGE SCALE GENOMIC DNA]</scope>
    <source>
        <strain evidence="4">DSM 45004</strain>
    </source>
</reference>
<dbReference type="EMBL" id="FOMZ01000002">
    <property type="protein sequence ID" value="SFD71719.1"/>
    <property type="molecule type" value="Genomic_DNA"/>
</dbReference>
<dbReference type="Proteomes" id="UP000198716">
    <property type="component" value="Unassembled WGS sequence"/>
</dbReference>
<sequence length="309" mass="33652">MPRRSALRSVAALCSAAALCSITLAVPLVTGSGAAHAAEQPRTDGSFSALTYNVAGLPDFISGSDPATNTPLISERLPHYDLVNVQEDFNYHDELYAADDHRYRTETSGPAVFGDGLNTLSRDPITDFRRITWDDCYGTDCLTPKGFSHARIELAAGTGFDLYNVHANAGTDSGDLAARRSNLTQLSEYIQRNSRDRAVIVMGDTNTRYTREGDNIRQLVDANGLTDPWVRLERGGNRPAAGAAPLECDPDAPSDSCEVVDKILYRDGGGLDLTAIEYGNEHTAFLDESGEPLSDHFPHRVHFEWTSTE</sequence>
<dbReference type="PANTHER" id="PTHR16320:SF1">
    <property type="entry name" value="SPHINGOMYELINASE DDB_G0288017"/>
    <property type="match status" value="1"/>
</dbReference>
<dbReference type="PANTHER" id="PTHR16320">
    <property type="entry name" value="SPHINGOMYELINASE FAMILY MEMBER"/>
    <property type="match status" value="1"/>
</dbReference>
<dbReference type="InterPro" id="IPR038772">
    <property type="entry name" value="Sph/SMPD2-like"/>
</dbReference>
<gene>
    <name evidence="3" type="ORF">SAMN04487819_102280</name>
</gene>
<dbReference type="InterPro" id="IPR000300">
    <property type="entry name" value="IPPc"/>
</dbReference>
<dbReference type="SUPFAM" id="SSF56219">
    <property type="entry name" value="DNase I-like"/>
    <property type="match status" value="1"/>
</dbReference>
<accession>A0A1I1ULS9</accession>
<dbReference type="GO" id="GO:0004527">
    <property type="term" value="F:exonuclease activity"/>
    <property type="evidence" value="ECO:0007669"/>
    <property type="project" value="UniProtKB-KW"/>
</dbReference>
<dbReference type="RefSeq" id="WP_175496674.1">
    <property type="nucleotide sequence ID" value="NZ_FOMZ01000002.1"/>
</dbReference>
<keyword evidence="1" id="KW-0732">Signal</keyword>
<feature type="signal peptide" evidence="1">
    <location>
        <begin position="1"/>
        <end position="37"/>
    </location>
</feature>
<dbReference type="GO" id="GO:0004767">
    <property type="term" value="F:sphingomyelin phosphodiesterase activity"/>
    <property type="evidence" value="ECO:0007669"/>
    <property type="project" value="InterPro"/>
</dbReference>
<keyword evidence="4" id="KW-1185">Reference proteome</keyword>
<feature type="chain" id="PRO_5011520854" evidence="1">
    <location>
        <begin position="38"/>
        <end position="309"/>
    </location>
</feature>
<dbReference type="InterPro" id="IPR036691">
    <property type="entry name" value="Endo/exonu/phosph_ase_sf"/>
</dbReference>